<proteinExistence type="predicted"/>
<dbReference type="EMBL" id="SNRW01006026">
    <property type="protein sequence ID" value="KAA6383881.1"/>
    <property type="molecule type" value="Genomic_DNA"/>
</dbReference>
<dbReference type="Proteomes" id="UP000324800">
    <property type="component" value="Unassembled WGS sequence"/>
</dbReference>
<evidence type="ECO:0000259" key="3">
    <source>
        <dbReference type="Pfam" id="PF00069"/>
    </source>
</evidence>
<dbReference type="GO" id="GO:0004672">
    <property type="term" value="F:protein kinase activity"/>
    <property type="evidence" value="ECO:0007669"/>
    <property type="project" value="InterPro"/>
</dbReference>
<comment type="caution">
    <text evidence="4">The sequence shown here is derived from an EMBL/GenBank/DDBJ whole genome shotgun (WGS) entry which is preliminary data.</text>
</comment>
<dbReference type="InterPro" id="IPR011009">
    <property type="entry name" value="Kinase-like_dom_sf"/>
</dbReference>
<dbReference type="Gene3D" id="1.10.510.10">
    <property type="entry name" value="Transferase(Phosphotransferase) domain 1"/>
    <property type="match status" value="1"/>
</dbReference>
<evidence type="ECO:0000313" key="4">
    <source>
        <dbReference type="EMBL" id="KAA6383881.1"/>
    </source>
</evidence>
<feature type="domain" description="Protein kinase" evidence="3">
    <location>
        <begin position="1"/>
        <end position="108"/>
    </location>
</feature>
<gene>
    <name evidence="4" type="ORF">EZS28_020594</name>
</gene>
<reference evidence="4 5" key="1">
    <citation type="submission" date="2019-03" db="EMBL/GenBank/DDBJ databases">
        <title>Single cell metagenomics reveals metabolic interactions within the superorganism composed of flagellate Streblomastix strix and complex community of Bacteroidetes bacteria on its surface.</title>
        <authorList>
            <person name="Treitli S.C."/>
            <person name="Kolisko M."/>
            <person name="Husnik F."/>
            <person name="Keeling P."/>
            <person name="Hampl V."/>
        </authorList>
    </citation>
    <scope>NUCLEOTIDE SEQUENCE [LARGE SCALE GENOMIC DNA]</scope>
    <source>
        <strain evidence="4">ST1C</strain>
    </source>
</reference>
<evidence type="ECO:0000256" key="2">
    <source>
        <dbReference type="ARBA" id="ARBA00022840"/>
    </source>
</evidence>
<sequence length="112" mass="12204">MAELLTNTPLFPGTSELDQLYRISCVLGAINEQSWPEGANAAQRLGIRLPQTVGSGLSEVLRLGKGNMIRGGVRGNGISDDAVDLISKLLVYNPSQRLTAEQAMKHRWSQQQ</sequence>
<dbReference type="SUPFAM" id="SSF56112">
    <property type="entry name" value="Protein kinase-like (PK-like)"/>
    <property type="match status" value="1"/>
</dbReference>
<dbReference type="Pfam" id="PF00069">
    <property type="entry name" value="Pkinase"/>
    <property type="match status" value="1"/>
</dbReference>
<keyword evidence="1" id="KW-0547">Nucleotide-binding</keyword>
<dbReference type="InterPro" id="IPR050117">
    <property type="entry name" value="MAPK"/>
</dbReference>
<evidence type="ECO:0000313" key="5">
    <source>
        <dbReference type="Proteomes" id="UP000324800"/>
    </source>
</evidence>
<name>A0A5J4VMT2_9EUKA</name>
<accession>A0A5J4VMT2</accession>
<keyword evidence="2" id="KW-0067">ATP-binding</keyword>
<evidence type="ECO:0000256" key="1">
    <source>
        <dbReference type="ARBA" id="ARBA00022741"/>
    </source>
</evidence>
<dbReference type="GO" id="GO:0005524">
    <property type="term" value="F:ATP binding"/>
    <property type="evidence" value="ECO:0007669"/>
    <property type="project" value="UniProtKB-KW"/>
</dbReference>
<dbReference type="OrthoDB" id="1732493at2759"/>
<dbReference type="AlphaFoldDB" id="A0A5J4VMT2"/>
<dbReference type="InterPro" id="IPR000719">
    <property type="entry name" value="Prot_kinase_dom"/>
</dbReference>
<organism evidence="4 5">
    <name type="scientific">Streblomastix strix</name>
    <dbReference type="NCBI Taxonomy" id="222440"/>
    <lineage>
        <taxon>Eukaryota</taxon>
        <taxon>Metamonada</taxon>
        <taxon>Preaxostyla</taxon>
        <taxon>Oxymonadida</taxon>
        <taxon>Streblomastigidae</taxon>
        <taxon>Streblomastix</taxon>
    </lineage>
</organism>
<dbReference type="PANTHER" id="PTHR24055">
    <property type="entry name" value="MITOGEN-ACTIVATED PROTEIN KINASE"/>
    <property type="match status" value="1"/>
</dbReference>
<protein>
    <recommendedName>
        <fullName evidence="3">Protein kinase domain-containing protein</fullName>
    </recommendedName>
</protein>